<keyword evidence="1" id="KW-1133">Transmembrane helix</keyword>
<evidence type="ECO:0000256" key="1">
    <source>
        <dbReference type="SAM" id="Phobius"/>
    </source>
</evidence>
<dbReference type="EMBL" id="JAUKZB010000005">
    <property type="protein sequence ID" value="MDO2730001.1"/>
    <property type="molecule type" value="Genomic_DNA"/>
</dbReference>
<comment type="caution">
    <text evidence="2">The sequence shown here is derived from an EMBL/GenBank/DDBJ whole genome shotgun (WGS) entry which is preliminary data.</text>
</comment>
<sequence>MSDDYPHMVAPAFRGCRDLPKQASTDAGKNNITGFIFSWVIYFHYINPLFIYKTASIFRDGKALALYCNNDKECFMRLFINVIIIVSISQCVNVFAQDNVIRYPWRYGRISLNENNEFVPQIIHMRDDIYGVGEAGASLNDARMAQSGVTVRLSVIQQGQVVNALLDFYNSNNQPAYIFEGGLMPCNKAFDITTSNIVLDGMCGIYDGVDGWQVIPAGDHYKESFSLTQAFEFLPGKHHYKINAGSFIIRVGDDIFAREDAESILFNLINWRYGYVLKSYERVSKGDLMAGYYALYEYSGADIIDEYDIYSNQVSIDLNGDELAHTESYQWRIDSGMIPQKFSVQGLAE</sequence>
<name>A0AAW7V9V7_ECOLX</name>
<keyword evidence="1" id="KW-0472">Membrane</keyword>
<reference evidence="2" key="1">
    <citation type="submission" date="2023-07" db="EMBL/GenBank/DDBJ databases">
        <title>High risk of intestinal colonization with ESBL-producing Escherichia coli among soldiers of military contingents in specific geographic regions.</title>
        <authorList>
            <person name="Literacka E."/>
        </authorList>
    </citation>
    <scope>NUCLEOTIDE SEQUENCE</scope>
    <source>
        <strain evidence="2">33</strain>
    </source>
</reference>
<feature type="transmembrane region" description="Helical" evidence="1">
    <location>
        <begin position="32"/>
        <end position="52"/>
    </location>
</feature>
<protein>
    <submittedName>
        <fullName evidence="2">Uncharacterized protein</fullName>
    </submittedName>
</protein>
<evidence type="ECO:0000313" key="2">
    <source>
        <dbReference type="EMBL" id="MDO2730001.1"/>
    </source>
</evidence>
<gene>
    <name evidence="2" type="ORF">Q2V64_09660</name>
</gene>
<keyword evidence="1" id="KW-0812">Transmembrane</keyword>
<feature type="transmembrane region" description="Helical" evidence="1">
    <location>
        <begin position="78"/>
        <end position="96"/>
    </location>
</feature>
<dbReference type="AlphaFoldDB" id="A0AAW7V9V7"/>
<accession>A0AAW7V9V7</accession>
<dbReference type="Proteomes" id="UP001174465">
    <property type="component" value="Unassembled WGS sequence"/>
</dbReference>
<organism evidence="2 3">
    <name type="scientific">Escherichia coli</name>
    <dbReference type="NCBI Taxonomy" id="562"/>
    <lineage>
        <taxon>Bacteria</taxon>
        <taxon>Pseudomonadati</taxon>
        <taxon>Pseudomonadota</taxon>
        <taxon>Gammaproteobacteria</taxon>
        <taxon>Enterobacterales</taxon>
        <taxon>Enterobacteriaceae</taxon>
        <taxon>Escherichia</taxon>
    </lineage>
</organism>
<evidence type="ECO:0000313" key="3">
    <source>
        <dbReference type="Proteomes" id="UP001174465"/>
    </source>
</evidence>
<dbReference type="RefSeq" id="WP_302300890.1">
    <property type="nucleotide sequence ID" value="NZ_BLES01000072.1"/>
</dbReference>
<proteinExistence type="predicted"/>